<feature type="region of interest" description="Disordered" evidence="2">
    <location>
        <begin position="1"/>
        <end position="32"/>
    </location>
</feature>
<keyword evidence="5" id="KW-1185">Reference proteome</keyword>
<sequence>MDGYEGVRPRVGFKPEAVPAPDPPTNEGEGGGDLTRAIFKGTDSHGHFLSHLLSATHRRRVRRAALFPSGDPERHLFFNISAFGKEFHLRLRPNARLVAPGAVVEWHDDSDGNANRTAAERTLRRELLKSDCTFVGDITDVPGASVAINNCDGLNVHKGVSNCSKLPEFWYNAVVHTDVDSSPVCAHSDQQSSTPVSWKSLTSPSVMACAVRSVKKQPPKFNRLQLGSQLPPDGVSDALHDPCAVFT</sequence>
<dbReference type="EMBL" id="SRLO01001093">
    <property type="protein sequence ID" value="TNN41618.1"/>
    <property type="molecule type" value="Genomic_DNA"/>
</dbReference>
<evidence type="ECO:0000313" key="4">
    <source>
        <dbReference type="EMBL" id="TNN41618.1"/>
    </source>
</evidence>
<evidence type="ECO:0000256" key="1">
    <source>
        <dbReference type="ARBA" id="ARBA00023157"/>
    </source>
</evidence>
<accession>A0A4Z2FKF9</accession>
<keyword evidence="1" id="KW-1015">Disulfide bond</keyword>
<comment type="caution">
    <text evidence="4">The sequence shown here is derived from an EMBL/GenBank/DDBJ whole genome shotgun (WGS) entry which is preliminary data.</text>
</comment>
<dbReference type="Proteomes" id="UP000314294">
    <property type="component" value="Unassembled WGS sequence"/>
</dbReference>
<reference evidence="4 5" key="1">
    <citation type="submission" date="2019-03" db="EMBL/GenBank/DDBJ databases">
        <title>First draft genome of Liparis tanakae, snailfish: a comprehensive survey of snailfish specific genes.</title>
        <authorList>
            <person name="Kim W."/>
            <person name="Song I."/>
            <person name="Jeong J.-H."/>
            <person name="Kim D."/>
            <person name="Kim S."/>
            <person name="Ryu S."/>
            <person name="Song J.Y."/>
            <person name="Lee S.K."/>
        </authorList>
    </citation>
    <scope>NUCLEOTIDE SEQUENCE [LARGE SCALE GENOMIC DNA]</scope>
    <source>
        <tissue evidence="4">Muscle</tissue>
    </source>
</reference>
<evidence type="ECO:0000256" key="2">
    <source>
        <dbReference type="SAM" id="MobiDB-lite"/>
    </source>
</evidence>
<evidence type="ECO:0000259" key="3">
    <source>
        <dbReference type="Pfam" id="PF01562"/>
    </source>
</evidence>
<evidence type="ECO:0000313" key="5">
    <source>
        <dbReference type="Proteomes" id="UP000314294"/>
    </source>
</evidence>
<dbReference type="GO" id="GO:0007229">
    <property type="term" value="P:integrin-mediated signaling pathway"/>
    <property type="evidence" value="ECO:0007669"/>
    <property type="project" value="UniProtKB-KW"/>
</dbReference>
<dbReference type="AlphaFoldDB" id="A0A4Z2FKF9"/>
<proteinExistence type="predicted"/>
<keyword evidence="4" id="KW-0401">Integrin</keyword>
<dbReference type="InterPro" id="IPR002870">
    <property type="entry name" value="Peptidase_M12B_N"/>
</dbReference>
<protein>
    <submittedName>
        <fullName evidence="4">A disintegrin and metalloproteinase with thrombospondin motifs 3</fullName>
    </submittedName>
</protein>
<feature type="domain" description="Peptidase M12B propeptide" evidence="3">
    <location>
        <begin position="42"/>
        <end position="138"/>
    </location>
</feature>
<gene>
    <name evidence="4" type="primary">ADAMTS3_3</name>
    <name evidence="4" type="ORF">EYF80_048211</name>
</gene>
<dbReference type="OrthoDB" id="412680at2759"/>
<organism evidence="4 5">
    <name type="scientific">Liparis tanakae</name>
    <name type="common">Tanaka's snailfish</name>
    <dbReference type="NCBI Taxonomy" id="230148"/>
    <lineage>
        <taxon>Eukaryota</taxon>
        <taxon>Metazoa</taxon>
        <taxon>Chordata</taxon>
        <taxon>Craniata</taxon>
        <taxon>Vertebrata</taxon>
        <taxon>Euteleostomi</taxon>
        <taxon>Actinopterygii</taxon>
        <taxon>Neopterygii</taxon>
        <taxon>Teleostei</taxon>
        <taxon>Neoteleostei</taxon>
        <taxon>Acanthomorphata</taxon>
        <taxon>Eupercaria</taxon>
        <taxon>Perciformes</taxon>
        <taxon>Cottioidei</taxon>
        <taxon>Cottales</taxon>
        <taxon>Liparidae</taxon>
        <taxon>Liparis</taxon>
    </lineage>
</organism>
<dbReference type="Pfam" id="PF01562">
    <property type="entry name" value="Pep_M12B_propep"/>
    <property type="match status" value="1"/>
</dbReference>
<name>A0A4Z2FKF9_9TELE</name>